<evidence type="ECO:0000313" key="1">
    <source>
        <dbReference type="EMBL" id="PRC19758.1"/>
    </source>
</evidence>
<dbReference type="Proteomes" id="UP000238045">
    <property type="component" value="Unassembled WGS sequence"/>
</dbReference>
<proteinExistence type="predicted"/>
<name>A0A2S9EUU5_9PSED</name>
<dbReference type="AlphaFoldDB" id="A0A2S9EUU5"/>
<dbReference type="EMBL" id="PCQL01000008">
    <property type="protein sequence ID" value="PRC19758.1"/>
    <property type="molecule type" value="Genomic_DNA"/>
</dbReference>
<accession>A0A2S9EUU5</accession>
<evidence type="ECO:0000313" key="2">
    <source>
        <dbReference type="Proteomes" id="UP000238045"/>
    </source>
</evidence>
<comment type="caution">
    <text evidence="1">The sequence shown here is derived from an EMBL/GenBank/DDBJ whole genome shotgun (WGS) entry which is preliminary data.</text>
</comment>
<gene>
    <name evidence="1" type="ORF">CQZ99_10495</name>
</gene>
<keyword evidence="2" id="KW-1185">Reference proteome</keyword>
<organism evidence="1 2">
    <name type="scientific">Pseudomonas poae</name>
    <dbReference type="NCBI Taxonomy" id="200451"/>
    <lineage>
        <taxon>Bacteria</taxon>
        <taxon>Pseudomonadati</taxon>
        <taxon>Pseudomonadota</taxon>
        <taxon>Gammaproteobacteria</taxon>
        <taxon>Pseudomonadales</taxon>
        <taxon>Pseudomonadaceae</taxon>
        <taxon>Pseudomonas</taxon>
    </lineage>
</organism>
<sequence length="62" mass="7052">MLMNPLKVHEAPRDFYFLAIGESVTFMSKIKDNPIIRYDTAKETSDHFAALLKPPLLSTTLN</sequence>
<protein>
    <submittedName>
        <fullName evidence="1">Uncharacterized protein</fullName>
    </submittedName>
</protein>
<reference evidence="1 2" key="1">
    <citation type="submission" date="2017-09" db="EMBL/GenBank/DDBJ databases">
        <title>Genomic, metabolic, and phenotypic characteristics of bacterial isolates from the natural microbiome of the model nematode Caenorhabditis elegans.</title>
        <authorList>
            <person name="Zimmermann J."/>
            <person name="Obeng N."/>
            <person name="Yang W."/>
            <person name="Obeng O."/>
            <person name="Kissoyan K."/>
            <person name="Pees B."/>
            <person name="Dirksen P."/>
            <person name="Hoppner M."/>
            <person name="Franke A."/>
            <person name="Rosenstiel P."/>
            <person name="Leippe M."/>
            <person name="Dierking K."/>
            <person name="Kaleta C."/>
            <person name="Schulenburg H."/>
        </authorList>
    </citation>
    <scope>NUCLEOTIDE SEQUENCE [LARGE SCALE GENOMIC DNA]</scope>
    <source>
        <strain evidence="1 2">MYb117</strain>
    </source>
</reference>